<proteinExistence type="predicted"/>
<dbReference type="Proteomes" id="UP000199268">
    <property type="component" value="Unassembled WGS sequence"/>
</dbReference>
<dbReference type="STRING" id="1505725.GA0061074_10330"/>
<organism evidence="2 3">
    <name type="scientific">Weissella bombi</name>
    <dbReference type="NCBI Taxonomy" id="1505725"/>
    <lineage>
        <taxon>Bacteria</taxon>
        <taxon>Bacillati</taxon>
        <taxon>Bacillota</taxon>
        <taxon>Bacilli</taxon>
        <taxon>Lactobacillales</taxon>
        <taxon>Lactobacillaceae</taxon>
        <taxon>Weissella</taxon>
    </lineage>
</organism>
<keyword evidence="3" id="KW-1185">Reference proteome</keyword>
<feature type="transmembrane region" description="Helical" evidence="1">
    <location>
        <begin position="32"/>
        <end position="56"/>
    </location>
</feature>
<dbReference type="RefSeq" id="WP_092461822.1">
    <property type="nucleotide sequence ID" value="NZ_BJEE01000004.1"/>
</dbReference>
<dbReference type="AlphaFoldDB" id="A0A1C3ZWZ0"/>
<keyword evidence="1" id="KW-1133">Transmembrane helix</keyword>
<accession>A0A1C3ZWZ0</accession>
<feature type="transmembrane region" description="Helical" evidence="1">
    <location>
        <begin position="7"/>
        <end position="26"/>
    </location>
</feature>
<evidence type="ECO:0000256" key="1">
    <source>
        <dbReference type="SAM" id="Phobius"/>
    </source>
</evidence>
<evidence type="ECO:0000313" key="2">
    <source>
        <dbReference type="EMBL" id="SCB86815.1"/>
    </source>
</evidence>
<dbReference type="EMBL" id="FMAO01000003">
    <property type="protein sequence ID" value="SCB86815.1"/>
    <property type="molecule type" value="Genomic_DNA"/>
</dbReference>
<keyword evidence="1" id="KW-0812">Transmembrane</keyword>
<protein>
    <submittedName>
        <fullName evidence="2">Uncharacterized protein</fullName>
    </submittedName>
</protein>
<gene>
    <name evidence="2" type="ORF">GA0061074_10330</name>
</gene>
<dbReference type="OrthoDB" id="2149769at2"/>
<reference evidence="3" key="1">
    <citation type="submission" date="2016-08" db="EMBL/GenBank/DDBJ databases">
        <authorList>
            <person name="Varghese N."/>
            <person name="Submissions Spin"/>
        </authorList>
    </citation>
    <scope>NUCLEOTIDE SEQUENCE [LARGE SCALE GENOMIC DNA]</scope>
    <source>
        <strain evidence="3">R-53094</strain>
    </source>
</reference>
<sequence length="68" mass="7731">MRFVIQIGASVIVIFIFVGFVWLAKIANWPTWLTYGALFILFILATGLITALSLALQNKKREDEDEED</sequence>
<evidence type="ECO:0000313" key="3">
    <source>
        <dbReference type="Proteomes" id="UP000199268"/>
    </source>
</evidence>
<name>A0A1C3ZWZ0_9LACO</name>
<keyword evidence="1" id="KW-0472">Membrane</keyword>